<accession>A0A6J7XKH6</accession>
<reference evidence="1" key="1">
    <citation type="submission" date="2020-05" db="EMBL/GenBank/DDBJ databases">
        <authorList>
            <person name="Chiriac C."/>
            <person name="Salcher M."/>
            <person name="Ghai R."/>
            <person name="Kavagutti S V."/>
        </authorList>
    </citation>
    <scope>NUCLEOTIDE SEQUENCE</scope>
</reference>
<name>A0A6J7XKH6_9CAUD</name>
<dbReference type="EMBL" id="LR798453">
    <property type="protein sequence ID" value="CAB5238222.1"/>
    <property type="molecule type" value="Genomic_DNA"/>
</dbReference>
<proteinExistence type="predicted"/>
<organism evidence="1">
    <name type="scientific">uncultured Caudovirales phage</name>
    <dbReference type="NCBI Taxonomy" id="2100421"/>
    <lineage>
        <taxon>Viruses</taxon>
        <taxon>Duplodnaviria</taxon>
        <taxon>Heunggongvirae</taxon>
        <taxon>Uroviricota</taxon>
        <taxon>Caudoviricetes</taxon>
        <taxon>Peduoviridae</taxon>
        <taxon>Maltschvirus</taxon>
        <taxon>Maltschvirus maltsch</taxon>
    </lineage>
</organism>
<sequence>MHQTINKSRFRDAFRAMGRGDQFSYDALGMLFDHFEDTTPDAELDVIVICCGYSEDEPRDIAESYGVDTRGMDDDEVLDAVLEYLGEKTQVIGVTDAGAVVYNSEF</sequence>
<protein>
    <submittedName>
        <fullName evidence="1">Uncharacterized protein</fullName>
    </submittedName>
</protein>
<evidence type="ECO:0000313" key="1">
    <source>
        <dbReference type="EMBL" id="CAB5238222.1"/>
    </source>
</evidence>
<gene>
    <name evidence="1" type="ORF">UFOVP162_16</name>
</gene>